<evidence type="ECO:0000313" key="5">
    <source>
        <dbReference type="EMBL" id="SOD61781.1"/>
    </source>
</evidence>
<dbReference type="CDD" id="cd07377">
    <property type="entry name" value="WHTH_GntR"/>
    <property type="match status" value="1"/>
</dbReference>
<dbReference type="AlphaFoldDB" id="A0A286DSZ9"/>
<gene>
    <name evidence="5" type="ORF">SAMN06297387_103389</name>
</gene>
<dbReference type="RefSeq" id="WP_097230258.1">
    <property type="nucleotide sequence ID" value="NZ_OCNE01000003.1"/>
</dbReference>
<feature type="domain" description="HTH gntR-type" evidence="4">
    <location>
        <begin position="11"/>
        <end position="79"/>
    </location>
</feature>
<evidence type="ECO:0000256" key="3">
    <source>
        <dbReference type="ARBA" id="ARBA00023163"/>
    </source>
</evidence>
<evidence type="ECO:0000256" key="1">
    <source>
        <dbReference type="ARBA" id="ARBA00023015"/>
    </source>
</evidence>
<evidence type="ECO:0000256" key="2">
    <source>
        <dbReference type="ARBA" id="ARBA00023125"/>
    </source>
</evidence>
<dbReference type="Proteomes" id="UP000219072">
    <property type="component" value="Unassembled WGS sequence"/>
</dbReference>
<protein>
    <submittedName>
        <fullName evidence="5">Transcriptional regulator, GntR family</fullName>
    </submittedName>
</protein>
<organism evidence="5 6">
    <name type="scientific">Streptomyces zhaozhouensis</name>
    <dbReference type="NCBI Taxonomy" id="1300267"/>
    <lineage>
        <taxon>Bacteria</taxon>
        <taxon>Bacillati</taxon>
        <taxon>Actinomycetota</taxon>
        <taxon>Actinomycetes</taxon>
        <taxon>Kitasatosporales</taxon>
        <taxon>Streptomycetaceae</taxon>
        <taxon>Streptomyces</taxon>
    </lineage>
</organism>
<accession>A0A286DSZ9</accession>
<dbReference type="GO" id="GO:0003677">
    <property type="term" value="F:DNA binding"/>
    <property type="evidence" value="ECO:0007669"/>
    <property type="project" value="UniProtKB-KW"/>
</dbReference>
<keyword evidence="3" id="KW-0804">Transcription</keyword>
<keyword evidence="2" id="KW-0238">DNA-binding</keyword>
<dbReference type="InterPro" id="IPR036388">
    <property type="entry name" value="WH-like_DNA-bd_sf"/>
</dbReference>
<sequence length="122" mass="12681">MTVRIDPESAVPPYEQLCRQVAEQARGGALPVGYRLPTVRALAAELGVAVNTVAKAYRTLEADGVVETRGRQGTFVAPADSAAAREAAAAAETFARRAKRLGLNADEALAAAVEAVRAAYAS</sequence>
<proteinExistence type="predicted"/>
<dbReference type="Gene3D" id="1.10.10.10">
    <property type="entry name" value="Winged helix-like DNA-binding domain superfamily/Winged helix DNA-binding domain"/>
    <property type="match status" value="1"/>
</dbReference>
<dbReference type="InterPro" id="IPR036390">
    <property type="entry name" value="WH_DNA-bd_sf"/>
</dbReference>
<keyword evidence="6" id="KW-1185">Reference proteome</keyword>
<dbReference type="Pfam" id="PF00392">
    <property type="entry name" value="GntR"/>
    <property type="match status" value="1"/>
</dbReference>
<dbReference type="PROSITE" id="PS50949">
    <property type="entry name" value="HTH_GNTR"/>
    <property type="match status" value="1"/>
</dbReference>
<reference evidence="5 6" key="1">
    <citation type="submission" date="2017-09" db="EMBL/GenBank/DDBJ databases">
        <authorList>
            <person name="Ehlers B."/>
            <person name="Leendertz F.H."/>
        </authorList>
    </citation>
    <scope>NUCLEOTIDE SEQUENCE [LARGE SCALE GENOMIC DNA]</scope>
    <source>
        <strain evidence="5 6">CGMCC 4.7095</strain>
    </source>
</reference>
<evidence type="ECO:0000259" key="4">
    <source>
        <dbReference type="PROSITE" id="PS50949"/>
    </source>
</evidence>
<dbReference type="PANTHER" id="PTHR38445">
    <property type="entry name" value="HTH-TYPE TRANSCRIPTIONAL REPRESSOR YTRA"/>
    <property type="match status" value="1"/>
</dbReference>
<name>A0A286DSZ9_9ACTN</name>
<evidence type="ECO:0000313" key="6">
    <source>
        <dbReference type="Proteomes" id="UP000219072"/>
    </source>
</evidence>
<dbReference type="SUPFAM" id="SSF46785">
    <property type="entry name" value="Winged helix' DNA-binding domain"/>
    <property type="match status" value="1"/>
</dbReference>
<dbReference type="OrthoDB" id="4307011at2"/>
<dbReference type="PANTHER" id="PTHR38445:SF9">
    <property type="entry name" value="HTH-TYPE TRANSCRIPTIONAL REPRESSOR YTRA"/>
    <property type="match status" value="1"/>
</dbReference>
<dbReference type="EMBL" id="OCNE01000003">
    <property type="protein sequence ID" value="SOD61781.1"/>
    <property type="molecule type" value="Genomic_DNA"/>
</dbReference>
<dbReference type="GO" id="GO:0003700">
    <property type="term" value="F:DNA-binding transcription factor activity"/>
    <property type="evidence" value="ECO:0007669"/>
    <property type="project" value="InterPro"/>
</dbReference>
<keyword evidence="1" id="KW-0805">Transcription regulation</keyword>
<dbReference type="InterPro" id="IPR000524">
    <property type="entry name" value="Tscrpt_reg_HTH_GntR"/>
</dbReference>
<dbReference type="SMART" id="SM00345">
    <property type="entry name" value="HTH_GNTR"/>
    <property type="match status" value="1"/>
</dbReference>